<evidence type="ECO:0000259" key="5">
    <source>
        <dbReference type="Pfam" id="PF00296"/>
    </source>
</evidence>
<evidence type="ECO:0000256" key="4">
    <source>
        <dbReference type="ARBA" id="ARBA00023033"/>
    </source>
</evidence>
<dbReference type="InterPro" id="IPR011251">
    <property type="entry name" value="Luciferase-like_dom"/>
</dbReference>
<dbReference type="SUPFAM" id="SSF51679">
    <property type="entry name" value="Bacterial luciferase-like"/>
    <property type="match status" value="1"/>
</dbReference>
<sequence>MSTIVQLALAVGDRVSLTEASALTALARDSGVASIRLLDGERTLDPTVVAAHLAGVHSGIGFVAEVPTTHHAPYNTARRVLSLDRATGGRAGIALLPGGGDEVSDATAPDPAAGDPLRRWREYAGVLTRLWESFPRRALIGDQAAAVVARAELIRPIGHEGAFYRVAGPLDGPSSPQGRPVLVADLGVLDPAAVAESADVVVVEQAAGADAALTDALRQAGRDRREVALLGRVPAGSPEQVLVWVHEHRLDGVELVPAGGAEEVAAVLRAWASEVAEAPSLRAALGLRAEVAA</sequence>
<keyword evidence="7" id="KW-1185">Reference proteome</keyword>
<reference evidence="7" key="1">
    <citation type="journal article" date="2019" name="Int. J. Syst. Evol. Microbiol.">
        <title>The Global Catalogue of Microorganisms (GCM) 10K type strain sequencing project: providing services to taxonomists for standard genome sequencing and annotation.</title>
        <authorList>
            <consortium name="The Broad Institute Genomics Platform"/>
            <consortium name="The Broad Institute Genome Sequencing Center for Infectious Disease"/>
            <person name="Wu L."/>
            <person name="Ma J."/>
        </authorList>
    </citation>
    <scope>NUCLEOTIDE SEQUENCE [LARGE SCALE GENOMIC DNA]</scope>
    <source>
        <strain evidence="7">CGMCC 4.7677</strain>
    </source>
</reference>
<keyword evidence="4 6" id="KW-0503">Monooxygenase</keyword>
<dbReference type="Gene3D" id="3.20.20.30">
    <property type="entry name" value="Luciferase-like domain"/>
    <property type="match status" value="1"/>
</dbReference>
<name>A0ABQ3IB04_9PSEU</name>
<feature type="domain" description="Luciferase-like" evidence="5">
    <location>
        <begin position="16"/>
        <end position="230"/>
    </location>
</feature>
<organism evidence="6 7">
    <name type="scientific">Amycolatopsis deserti</name>
    <dbReference type="NCBI Taxonomy" id="185696"/>
    <lineage>
        <taxon>Bacteria</taxon>
        <taxon>Bacillati</taxon>
        <taxon>Actinomycetota</taxon>
        <taxon>Actinomycetes</taxon>
        <taxon>Pseudonocardiales</taxon>
        <taxon>Pseudonocardiaceae</taxon>
        <taxon>Amycolatopsis</taxon>
    </lineage>
</organism>
<dbReference type="Proteomes" id="UP000605897">
    <property type="component" value="Unassembled WGS sequence"/>
</dbReference>
<proteinExistence type="predicted"/>
<dbReference type="EMBL" id="BNAU01000001">
    <property type="protein sequence ID" value="GHE76730.1"/>
    <property type="molecule type" value="Genomic_DNA"/>
</dbReference>
<evidence type="ECO:0000256" key="3">
    <source>
        <dbReference type="ARBA" id="ARBA00023002"/>
    </source>
</evidence>
<dbReference type="PANTHER" id="PTHR30011">
    <property type="entry name" value="ALKANESULFONATE MONOOXYGENASE-RELATED"/>
    <property type="match status" value="1"/>
</dbReference>
<comment type="caution">
    <text evidence="6">The sequence shown here is derived from an EMBL/GenBank/DDBJ whole genome shotgun (WGS) entry which is preliminary data.</text>
</comment>
<dbReference type="Pfam" id="PF00296">
    <property type="entry name" value="Bac_luciferase"/>
    <property type="match status" value="1"/>
</dbReference>
<keyword evidence="2" id="KW-0288">FMN</keyword>
<dbReference type="InterPro" id="IPR036661">
    <property type="entry name" value="Luciferase-like_sf"/>
</dbReference>
<protein>
    <submittedName>
        <fullName evidence="6">Monooxygenase</fullName>
    </submittedName>
</protein>
<evidence type="ECO:0000313" key="6">
    <source>
        <dbReference type="EMBL" id="GHE76730.1"/>
    </source>
</evidence>
<keyword evidence="3" id="KW-0560">Oxidoreductase</keyword>
<dbReference type="RefSeq" id="WP_191242604.1">
    <property type="nucleotide sequence ID" value="NZ_BNAU01000001.1"/>
</dbReference>
<dbReference type="GO" id="GO:0004497">
    <property type="term" value="F:monooxygenase activity"/>
    <property type="evidence" value="ECO:0007669"/>
    <property type="project" value="UniProtKB-KW"/>
</dbReference>
<evidence type="ECO:0000256" key="2">
    <source>
        <dbReference type="ARBA" id="ARBA00022643"/>
    </source>
</evidence>
<dbReference type="InterPro" id="IPR051260">
    <property type="entry name" value="Diverse_substr_monoxygenases"/>
</dbReference>
<gene>
    <name evidence="6" type="ORF">GCM10017786_02360</name>
</gene>
<accession>A0ABQ3IB04</accession>
<dbReference type="PANTHER" id="PTHR30011:SF16">
    <property type="entry name" value="C2H2 FINGER DOMAIN TRANSCRIPTION FACTOR (EUROFUNG)-RELATED"/>
    <property type="match status" value="1"/>
</dbReference>
<evidence type="ECO:0000256" key="1">
    <source>
        <dbReference type="ARBA" id="ARBA00022630"/>
    </source>
</evidence>
<keyword evidence="1" id="KW-0285">Flavoprotein</keyword>
<evidence type="ECO:0000313" key="7">
    <source>
        <dbReference type="Proteomes" id="UP000605897"/>
    </source>
</evidence>